<name>A0AA38P4Q9_9AGAR</name>
<accession>A0AA38P4Q9</accession>
<dbReference type="Proteomes" id="UP001163846">
    <property type="component" value="Unassembled WGS sequence"/>
</dbReference>
<evidence type="ECO:0000313" key="2">
    <source>
        <dbReference type="Proteomes" id="UP001163846"/>
    </source>
</evidence>
<protein>
    <recommendedName>
        <fullName evidence="3">B-block binding subunit of TFIIIC domain-containing protein</fullName>
    </recommendedName>
</protein>
<sequence length="410" mass="45846">QPSVLVGTIPANVTYEVWIAPQISAKRKASARGEERTEVAPPALNLVPNAKSRPLAELQREHGDSLRIAGDRDSIYAAITGTHIRVITRGRVDGVTVVELGQRTKYDQKTCFYLVKQLTDLNFVVKARRSGVGTHFVIHRFFFERSLHWKAIRDEELQAELNAKDTQNAEGSVAAEGQEEEEIANVASLGFTPIDSRHLSRLPLVRGRVVKLLKAFTNNMHVSNNVRYSVCNLVFKWSDSFRKGFARPTKIDRQFFYRRIQELIQQGVVEKVLVPSKRKKSQVASVLCLRLVNENGGGGDGDEDRGGAVVVPPIAGSDQEQIEDESGMCPRCVTALCNFDRRTIELILARAERFQPPSHLSDLGVAALLETSGRERRHRYFAISAYRILVERKNLDKSSAGYGDVDLQNI</sequence>
<gene>
    <name evidence="1" type="ORF">F5878DRAFT_516681</name>
</gene>
<evidence type="ECO:0008006" key="3">
    <source>
        <dbReference type="Google" id="ProtNLM"/>
    </source>
</evidence>
<feature type="non-terminal residue" evidence="1">
    <location>
        <position position="1"/>
    </location>
</feature>
<dbReference type="AlphaFoldDB" id="A0AA38P4Q9"/>
<dbReference type="EMBL" id="MU806337">
    <property type="protein sequence ID" value="KAJ3836244.1"/>
    <property type="molecule type" value="Genomic_DNA"/>
</dbReference>
<evidence type="ECO:0000313" key="1">
    <source>
        <dbReference type="EMBL" id="KAJ3836244.1"/>
    </source>
</evidence>
<proteinExistence type="predicted"/>
<comment type="caution">
    <text evidence="1">The sequence shown here is derived from an EMBL/GenBank/DDBJ whole genome shotgun (WGS) entry which is preliminary data.</text>
</comment>
<feature type="non-terminal residue" evidence="1">
    <location>
        <position position="410"/>
    </location>
</feature>
<keyword evidence="2" id="KW-1185">Reference proteome</keyword>
<reference evidence="1" key="1">
    <citation type="submission" date="2022-08" db="EMBL/GenBank/DDBJ databases">
        <authorList>
            <consortium name="DOE Joint Genome Institute"/>
            <person name="Min B."/>
            <person name="Riley R."/>
            <person name="Sierra-Patev S."/>
            <person name="Naranjo-Ortiz M."/>
            <person name="Looney B."/>
            <person name="Konkel Z."/>
            <person name="Slot J.C."/>
            <person name="Sakamoto Y."/>
            <person name="Steenwyk J.L."/>
            <person name="Rokas A."/>
            <person name="Carro J."/>
            <person name="Camarero S."/>
            <person name="Ferreira P."/>
            <person name="Molpeceres G."/>
            <person name="Ruiz-Duenas F.J."/>
            <person name="Serrano A."/>
            <person name="Henrissat B."/>
            <person name="Drula E."/>
            <person name="Hughes K.W."/>
            <person name="Mata J.L."/>
            <person name="Ishikawa N.K."/>
            <person name="Vargas-Isla R."/>
            <person name="Ushijima S."/>
            <person name="Smith C.A."/>
            <person name="Ahrendt S."/>
            <person name="Andreopoulos W."/>
            <person name="He G."/>
            <person name="Labutti K."/>
            <person name="Lipzen A."/>
            <person name="Ng V."/>
            <person name="Sandor L."/>
            <person name="Barry K."/>
            <person name="Martinez A.T."/>
            <person name="Xiao Y."/>
            <person name="Gibbons J.G."/>
            <person name="Terashima K."/>
            <person name="Hibbett D.S."/>
            <person name="Grigoriev I.V."/>
        </authorList>
    </citation>
    <scope>NUCLEOTIDE SEQUENCE</scope>
    <source>
        <strain evidence="1">TFB9207</strain>
    </source>
</reference>
<organism evidence="1 2">
    <name type="scientific">Lentinula raphanica</name>
    <dbReference type="NCBI Taxonomy" id="153919"/>
    <lineage>
        <taxon>Eukaryota</taxon>
        <taxon>Fungi</taxon>
        <taxon>Dikarya</taxon>
        <taxon>Basidiomycota</taxon>
        <taxon>Agaricomycotina</taxon>
        <taxon>Agaricomycetes</taxon>
        <taxon>Agaricomycetidae</taxon>
        <taxon>Agaricales</taxon>
        <taxon>Marasmiineae</taxon>
        <taxon>Omphalotaceae</taxon>
        <taxon>Lentinula</taxon>
    </lineage>
</organism>